<proteinExistence type="inferred from homology"/>
<dbReference type="InterPro" id="IPR008030">
    <property type="entry name" value="NmrA-like"/>
</dbReference>
<evidence type="ECO:0000313" key="5">
    <source>
        <dbReference type="Proteomes" id="UP001497453"/>
    </source>
</evidence>
<dbReference type="EMBL" id="OZ037952">
    <property type="protein sequence ID" value="CAL1716727.1"/>
    <property type="molecule type" value="Genomic_DNA"/>
</dbReference>
<evidence type="ECO:0000256" key="2">
    <source>
        <dbReference type="ARBA" id="ARBA00022857"/>
    </source>
</evidence>
<dbReference type="PANTHER" id="PTHR42748:SF14">
    <property type="entry name" value="SNOAL-LIKE DOMAIN-CONTAINING PROTEIN"/>
    <property type="match status" value="1"/>
</dbReference>
<keyword evidence="5" id="KW-1185">Reference proteome</keyword>
<dbReference type="Proteomes" id="UP001497453">
    <property type="component" value="Chromosome 9"/>
</dbReference>
<sequence length="359" mass="40653">MSQATKKLILVIGATGSQGIAVIDALLAPYENGSASPYAIRALTRDPDSRRARSLTSKGVECIKGAFDDFPSVLNALRDVYGVWVNTDGSTVGEQKEVYAGLRIYELAKQLGTVRHFVWSNLDYGFKKGNWNPAYRCEHYDGKGRVLEFLKAQSSDPTGNGMSWSSVTTGPYIEMLQNMMFGPLNKREDGTFVFATPIGNGHVPMIALADLGFFARYTFDHRVETSGKDLEVASDIVGWDYLVSTFRKVTGQKAVILCQSFDEWFNNLDYTDKPMANEQTEVGPHTTTWRKNFTAFWSLWRDDIIKRDMEWIRSIHPNVRTVETWMRENNYKGQLKTDLLKNMEDGKAVVHRREVTDLL</sequence>
<dbReference type="InterPro" id="IPR036291">
    <property type="entry name" value="NAD(P)-bd_dom_sf"/>
</dbReference>
<feature type="domain" description="NmrA-like" evidence="3">
    <location>
        <begin position="5"/>
        <end position="268"/>
    </location>
</feature>
<comment type="similarity">
    <text evidence="1">Belongs to the NmrA-type oxidoreductase family.</text>
</comment>
<dbReference type="Gene3D" id="3.90.25.10">
    <property type="entry name" value="UDP-galactose 4-epimerase, domain 1"/>
    <property type="match status" value="1"/>
</dbReference>
<dbReference type="InterPro" id="IPR051164">
    <property type="entry name" value="NmrA-like_oxidored"/>
</dbReference>
<evidence type="ECO:0000313" key="4">
    <source>
        <dbReference type="EMBL" id="CAL1716727.1"/>
    </source>
</evidence>
<accession>A0ABP1EC08</accession>
<reference evidence="5" key="1">
    <citation type="submission" date="2024-04" db="EMBL/GenBank/DDBJ databases">
        <authorList>
            <person name="Shaw F."/>
            <person name="Minotto A."/>
        </authorList>
    </citation>
    <scope>NUCLEOTIDE SEQUENCE [LARGE SCALE GENOMIC DNA]</scope>
</reference>
<dbReference type="SUPFAM" id="SSF51735">
    <property type="entry name" value="NAD(P)-binding Rossmann-fold domains"/>
    <property type="match status" value="1"/>
</dbReference>
<dbReference type="Pfam" id="PF05368">
    <property type="entry name" value="NmrA"/>
    <property type="match status" value="1"/>
</dbReference>
<keyword evidence="2" id="KW-0521">NADP</keyword>
<name>A0ABP1EC08_9APHY</name>
<dbReference type="CDD" id="cd05251">
    <property type="entry name" value="NmrA_like_SDR_a"/>
    <property type="match status" value="1"/>
</dbReference>
<dbReference type="Gene3D" id="3.40.50.720">
    <property type="entry name" value="NAD(P)-binding Rossmann-like Domain"/>
    <property type="match status" value="1"/>
</dbReference>
<protein>
    <recommendedName>
        <fullName evidence="3">NmrA-like domain-containing protein</fullName>
    </recommendedName>
</protein>
<evidence type="ECO:0000256" key="1">
    <source>
        <dbReference type="ARBA" id="ARBA00006328"/>
    </source>
</evidence>
<dbReference type="PANTHER" id="PTHR42748">
    <property type="entry name" value="NITROGEN METABOLITE REPRESSION PROTEIN NMRA FAMILY MEMBER"/>
    <property type="match status" value="1"/>
</dbReference>
<organism evidence="4 5">
    <name type="scientific">Somion occarium</name>
    <dbReference type="NCBI Taxonomy" id="3059160"/>
    <lineage>
        <taxon>Eukaryota</taxon>
        <taxon>Fungi</taxon>
        <taxon>Dikarya</taxon>
        <taxon>Basidiomycota</taxon>
        <taxon>Agaricomycotina</taxon>
        <taxon>Agaricomycetes</taxon>
        <taxon>Polyporales</taxon>
        <taxon>Cerrenaceae</taxon>
        <taxon>Somion</taxon>
    </lineage>
</organism>
<gene>
    <name evidence="4" type="ORF">GFSPODELE1_LOCUS10889</name>
</gene>
<evidence type="ECO:0000259" key="3">
    <source>
        <dbReference type="Pfam" id="PF05368"/>
    </source>
</evidence>